<dbReference type="AlphaFoldDB" id="A0A919J0C2"/>
<accession>A0A919J0C2</accession>
<name>A0A919J0C2_9ACTN</name>
<evidence type="ECO:0008006" key="4">
    <source>
        <dbReference type="Google" id="ProtNLM"/>
    </source>
</evidence>
<feature type="transmembrane region" description="Helical" evidence="1">
    <location>
        <begin position="30"/>
        <end position="52"/>
    </location>
</feature>
<keyword evidence="1" id="KW-0472">Membrane</keyword>
<feature type="transmembrane region" description="Helical" evidence="1">
    <location>
        <begin position="99"/>
        <end position="120"/>
    </location>
</feature>
<proteinExistence type="predicted"/>
<dbReference type="RefSeq" id="WP_203818075.1">
    <property type="nucleotide sequence ID" value="NZ_BAAABP010000058.1"/>
</dbReference>
<keyword evidence="1" id="KW-1133">Transmembrane helix</keyword>
<reference evidence="2" key="1">
    <citation type="submission" date="2021-01" db="EMBL/GenBank/DDBJ databases">
        <title>Whole genome shotgun sequence of Actinoplanes ferrugineus NBRC 15555.</title>
        <authorList>
            <person name="Komaki H."/>
            <person name="Tamura T."/>
        </authorList>
    </citation>
    <scope>NUCLEOTIDE SEQUENCE</scope>
    <source>
        <strain evidence="2">NBRC 15555</strain>
    </source>
</reference>
<organism evidence="2 3">
    <name type="scientific">Paractinoplanes ferrugineus</name>
    <dbReference type="NCBI Taxonomy" id="113564"/>
    <lineage>
        <taxon>Bacteria</taxon>
        <taxon>Bacillati</taxon>
        <taxon>Actinomycetota</taxon>
        <taxon>Actinomycetes</taxon>
        <taxon>Micromonosporales</taxon>
        <taxon>Micromonosporaceae</taxon>
        <taxon>Paractinoplanes</taxon>
    </lineage>
</organism>
<keyword evidence="1" id="KW-0812">Transmembrane</keyword>
<evidence type="ECO:0000313" key="2">
    <source>
        <dbReference type="EMBL" id="GIE11558.1"/>
    </source>
</evidence>
<feature type="transmembrane region" description="Helical" evidence="1">
    <location>
        <begin position="58"/>
        <end position="78"/>
    </location>
</feature>
<evidence type="ECO:0000256" key="1">
    <source>
        <dbReference type="SAM" id="Phobius"/>
    </source>
</evidence>
<comment type="caution">
    <text evidence="2">The sequence shown here is derived from an EMBL/GenBank/DDBJ whole genome shotgun (WGS) entry which is preliminary data.</text>
</comment>
<sequence>MTDAPDRAAVEQAVRARVAARRERHRQRPLVVRVLAAIGGFLTCLVGAVLIWAPELALPLLLVGFGLLALEFDWATKAQIWTELRITLIRARLKRQPTWLKAVLVVLAVLFVGVAVWLALAAA</sequence>
<dbReference type="EMBL" id="BOMM01000029">
    <property type="protein sequence ID" value="GIE11558.1"/>
    <property type="molecule type" value="Genomic_DNA"/>
</dbReference>
<evidence type="ECO:0000313" key="3">
    <source>
        <dbReference type="Proteomes" id="UP000598174"/>
    </source>
</evidence>
<protein>
    <recommendedName>
        <fullName evidence="4">TIGR02611 family protein</fullName>
    </recommendedName>
</protein>
<keyword evidence="3" id="KW-1185">Reference proteome</keyword>
<dbReference type="Proteomes" id="UP000598174">
    <property type="component" value="Unassembled WGS sequence"/>
</dbReference>
<gene>
    <name evidence="2" type="ORF">Afe05nite_33980</name>
</gene>